<gene>
    <name evidence="3" type="ORF">ATK78_1567</name>
</gene>
<comment type="caution">
    <text evidence="3">The sequence shown here is derived from an EMBL/GenBank/DDBJ whole genome shotgun (WGS) entry which is preliminary data.</text>
</comment>
<dbReference type="SUPFAM" id="SSF53187">
    <property type="entry name" value="Zn-dependent exopeptidases"/>
    <property type="match status" value="1"/>
</dbReference>
<evidence type="ECO:0000313" key="3">
    <source>
        <dbReference type="EMBL" id="TDQ09413.1"/>
    </source>
</evidence>
<dbReference type="AlphaFoldDB" id="A0A4R6SWD1"/>
<feature type="active site" description="Proton donor/acceptor" evidence="1">
    <location>
        <position position="238"/>
    </location>
</feature>
<protein>
    <submittedName>
        <fullName evidence="3">Zinc carboxypeptidase</fullName>
    </submittedName>
</protein>
<evidence type="ECO:0000259" key="2">
    <source>
        <dbReference type="PROSITE" id="PS52035"/>
    </source>
</evidence>
<proteinExistence type="inferred from homology"/>
<dbReference type="GO" id="GO:0008270">
    <property type="term" value="F:zinc ion binding"/>
    <property type="evidence" value="ECO:0007669"/>
    <property type="project" value="InterPro"/>
</dbReference>
<dbReference type="GO" id="GO:0004181">
    <property type="term" value="F:metallocarboxypeptidase activity"/>
    <property type="evidence" value="ECO:0007669"/>
    <property type="project" value="InterPro"/>
</dbReference>
<dbReference type="PROSITE" id="PS52035">
    <property type="entry name" value="PEPTIDASE_M14"/>
    <property type="match status" value="1"/>
</dbReference>
<feature type="domain" description="Peptidase M14" evidence="2">
    <location>
        <begin position="17"/>
        <end position="263"/>
    </location>
</feature>
<dbReference type="EMBL" id="SNYC01000004">
    <property type="protein sequence ID" value="TDQ09413.1"/>
    <property type="molecule type" value="Genomic_DNA"/>
</dbReference>
<keyword evidence="3" id="KW-0121">Carboxypeptidase</keyword>
<dbReference type="GO" id="GO:0006508">
    <property type="term" value="P:proteolysis"/>
    <property type="evidence" value="ECO:0007669"/>
    <property type="project" value="InterPro"/>
</dbReference>
<accession>A0A4R6SWD1</accession>
<comment type="similarity">
    <text evidence="1">Belongs to the peptidase M14 family.</text>
</comment>
<sequence length="566" mass="64951">MDTSAQLTPYELSGKKETTTYNQAIQYYTDLIKNFPEARLLSYGSTDFGKPLHLLVLSADKNFDPVKIRKDNKRILLINNGIHPGEPEGIDASMMLARDLLTQKALPKNVVICIIPVYNIDGSFNRSSTSRANQNGPLAYGFRGNSKNYDLNRDFIKTDSENSQAFQQIFNTWQPEIFVDTHTSNGADYQYTMTLIPTHKDKLNPILSSYLTGSMLPSLYAGMKKLGYEMIPYVNSVEETPDAGITGFLESARYSTGYTTLHNTIGFMPETHMLKAFDKRVDATYKLLQTYIQVVSRDAEVIGENKRKADLATAAQKEFAVDWKLNSTLYDNIEFKGYAAKQKPSEVSGINRLYYDRNEPYTKTIKYWNTFEPAVTISKPIAYIIPQAWEKVVELLKLNRVTVQRLQKDTEIEVETYYIADYKTAAKPYEGHYIHSAVKLNPVNQKIKFYEGDYVVYANQPVNRYLVETLEPQAMDSFFNWNFFDSILGMKEHFSAYVFEDTAAELLKRNPELKEKLEKEKISKPELAKSAAAQLDFIYKNSDYYEKTYSRYPVARLINDTQLMLK</sequence>
<keyword evidence="4" id="KW-1185">Reference proteome</keyword>
<dbReference type="InterPro" id="IPR000834">
    <property type="entry name" value="Peptidase_M14"/>
</dbReference>
<evidence type="ECO:0000313" key="4">
    <source>
        <dbReference type="Proteomes" id="UP000295620"/>
    </source>
</evidence>
<organism evidence="3 4">
    <name type="scientific">Pedobacter metabolipauper</name>
    <dbReference type="NCBI Taxonomy" id="425513"/>
    <lineage>
        <taxon>Bacteria</taxon>
        <taxon>Pseudomonadati</taxon>
        <taxon>Bacteroidota</taxon>
        <taxon>Sphingobacteriia</taxon>
        <taxon>Sphingobacteriales</taxon>
        <taxon>Sphingobacteriaceae</taxon>
        <taxon>Pedobacter</taxon>
    </lineage>
</organism>
<keyword evidence="3" id="KW-0645">Protease</keyword>
<reference evidence="3 4" key="1">
    <citation type="submission" date="2019-03" db="EMBL/GenBank/DDBJ databases">
        <title>Genomic Encyclopedia of Archaeal and Bacterial Type Strains, Phase II (KMG-II): from individual species to whole genera.</title>
        <authorList>
            <person name="Goeker M."/>
        </authorList>
    </citation>
    <scope>NUCLEOTIDE SEQUENCE [LARGE SCALE GENOMIC DNA]</scope>
    <source>
        <strain evidence="3 4">DSM 19035</strain>
    </source>
</reference>
<keyword evidence="3" id="KW-0378">Hydrolase</keyword>
<dbReference type="CDD" id="cd06241">
    <property type="entry name" value="M14-like"/>
    <property type="match status" value="1"/>
</dbReference>
<name>A0A4R6SWD1_9SPHI</name>
<dbReference type="Gene3D" id="3.40.630.10">
    <property type="entry name" value="Zn peptidases"/>
    <property type="match status" value="1"/>
</dbReference>
<dbReference type="Pfam" id="PF00246">
    <property type="entry name" value="Peptidase_M14"/>
    <property type="match status" value="1"/>
</dbReference>
<evidence type="ECO:0000256" key="1">
    <source>
        <dbReference type="PROSITE-ProRule" id="PRU01379"/>
    </source>
</evidence>
<dbReference type="Proteomes" id="UP000295620">
    <property type="component" value="Unassembled WGS sequence"/>
</dbReference>